<feature type="region of interest" description="Disordered" evidence="1">
    <location>
        <begin position="374"/>
        <end position="415"/>
    </location>
</feature>
<evidence type="ECO:0000313" key="2">
    <source>
        <dbReference type="Proteomes" id="UP000095280"/>
    </source>
</evidence>
<feature type="compositionally biased region" description="Low complexity" evidence="1">
    <location>
        <begin position="249"/>
        <end position="258"/>
    </location>
</feature>
<organism evidence="2 3">
    <name type="scientific">Macrostomum lignano</name>
    <dbReference type="NCBI Taxonomy" id="282301"/>
    <lineage>
        <taxon>Eukaryota</taxon>
        <taxon>Metazoa</taxon>
        <taxon>Spiralia</taxon>
        <taxon>Lophotrochozoa</taxon>
        <taxon>Platyhelminthes</taxon>
        <taxon>Rhabditophora</taxon>
        <taxon>Macrostomorpha</taxon>
        <taxon>Macrostomida</taxon>
        <taxon>Macrostomidae</taxon>
        <taxon>Macrostomum</taxon>
    </lineage>
</organism>
<feature type="compositionally biased region" description="Polar residues" evidence="1">
    <location>
        <begin position="224"/>
        <end position="237"/>
    </location>
</feature>
<evidence type="ECO:0000256" key="1">
    <source>
        <dbReference type="SAM" id="MobiDB-lite"/>
    </source>
</evidence>
<feature type="region of interest" description="Disordered" evidence="1">
    <location>
        <begin position="218"/>
        <end position="258"/>
    </location>
</feature>
<dbReference type="WBParaSite" id="maker-uti_cns_0003429-snap-gene-0.2-mRNA-1">
    <property type="protein sequence ID" value="maker-uti_cns_0003429-snap-gene-0.2-mRNA-1"/>
    <property type="gene ID" value="maker-uti_cns_0003429-snap-gene-0.2"/>
</dbReference>
<sequence length="515" mass="54982">MCPRWTPASRSAAAAVTATRRGRCMPSGDLLPLVCVCKKNEDLSACTRRELLRDSVSQWRDLVALERLQGPECGDFLASGARQRLCSHMDGQAYCKGADEELRACEARLPALPEPQLRPLVRRVRQGDGDSPFCLLCCRNKLSRFGKLRFTRNRVPAGRRRLLDDALYCSSAAPPPLPVHPRLHRWHRTAPEAATAALCLGLLSAVLRAAAAAVAPGEAAGHQPSRSSPGETTQTRLPTGRRRTSADKASAPNSWSSSGASICASRIRVVEVVRSPSARTRSESASWMEATEPQRYFSVAFVAACSTHNSHIALGRPSRAAGVAAPAGASAAQHLNFPPELGVEPQRADQLALLSNLPGPGDKVLDTPAAKLELATPTQTKRAQPLARQTSSPSSLEPAKRWANTSGRMRTQTSRSQTAMLPTQALMPFCSVLNLANTIKIVTLPVVPMPASKTRNTSALMRHPGLFSSCHPGSTATVVSSGVAKLSFELPGSGVDDGYDMPGSLKLPSDSFSGK</sequence>
<protein>
    <submittedName>
        <fullName evidence="3">Protein kinase domain-containing protein</fullName>
    </submittedName>
</protein>
<dbReference type="AlphaFoldDB" id="A0A1I8GY17"/>
<proteinExistence type="predicted"/>
<reference evidence="3" key="1">
    <citation type="submission" date="2016-11" db="UniProtKB">
        <authorList>
            <consortium name="WormBaseParasite"/>
        </authorList>
    </citation>
    <scope>IDENTIFICATION</scope>
</reference>
<dbReference type="Proteomes" id="UP000095280">
    <property type="component" value="Unplaced"/>
</dbReference>
<feature type="compositionally biased region" description="Polar residues" evidence="1">
    <location>
        <begin position="403"/>
        <end position="415"/>
    </location>
</feature>
<feature type="compositionally biased region" description="Polar residues" evidence="1">
    <location>
        <begin position="376"/>
        <end position="395"/>
    </location>
</feature>
<name>A0A1I8GY17_9PLAT</name>
<accession>A0A1I8GY17</accession>
<evidence type="ECO:0000313" key="3">
    <source>
        <dbReference type="WBParaSite" id="maker-uti_cns_0003429-snap-gene-0.2-mRNA-1"/>
    </source>
</evidence>
<keyword evidence="2" id="KW-1185">Reference proteome</keyword>